<sequence>MDSLNKNFIHYGSQALFVTRNQQQSISQTPSPPSDTSSPILVIAILGITVTAFLLLSYYVFVIKCWLNCHRISFLRQLFTSQTRRFEDPLMAYYPAIENRGVDESVIQAIPVFQFKIGGDKEGERRSFYECAVCLNEFQDEEKLRVLPSCTHVFHIDCIDVWLQSNAHCPLCRSSISSRTRLPIDHIIAPSSSPQDVTPFTDTVITGDEDFVVIEVRGDTVADQTTHERYRHELPKSGELSSESVNPSPRKLEQRQLQKKPSRKFHYNSSMDDECIDIRGKDDQFLVQPIRRSFSMDSSTDRQLYLAVQDIIQQNRPLNEVSTSEGCSSRICRSIFTFGHDRGSRNLVLPVRFEL</sequence>
<dbReference type="PROSITE" id="PS50089">
    <property type="entry name" value="ZF_RING_2"/>
    <property type="match status" value="1"/>
</dbReference>
<dbReference type="EMBL" id="JADFTS010000004">
    <property type="protein sequence ID" value="KAF9612145.1"/>
    <property type="molecule type" value="Genomic_DNA"/>
</dbReference>
<keyword evidence="7" id="KW-0479">Metal-binding</keyword>
<feature type="compositionally biased region" description="Basic and acidic residues" evidence="14">
    <location>
        <begin position="224"/>
        <end position="236"/>
    </location>
</feature>
<dbReference type="AlphaFoldDB" id="A0A835LYF0"/>
<evidence type="ECO:0000256" key="14">
    <source>
        <dbReference type="SAM" id="MobiDB-lite"/>
    </source>
</evidence>
<dbReference type="GO" id="GO:0016020">
    <property type="term" value="C:membrane"/>
    <property type="evidence" value="ECO:0007669"/>
    <property type="project" value="UniProtKB-SubCell"/>
</dbReference>
<dbReference type="CDD" id="cd16461">
    <property type="entry name" value="RING-H2_EL5-like"/>
    <property type="match status" value="1"/>
</dbReference>
<dbReference type="Proteomes" id="UP000631114">
    <property type="component" value="Unassembled WGS sequence"/>
</dbReference>
<dbReference type="InterPro" id="IPR044600">
    <property type="entry name" value="ATL1/ATL16-like"/>
</dbReference>
<dbReference type="GO" id="GO:0016567">
    <property type="term" value="P:protein ubiquitination"/>
    <property type="evidence" value="ECO:0007669"/>
    <property type="project" value="InterPro"/>
</dbReference>
<keyword evidence="9" id="KW-0833">Ubl conjugation pathway</keyword>
<dbReference type="OrthoDB" id="8062037at2759"/>
<dbReference type="GO" id="GO:0061630">
    <property type="term" value="F:ubiquitin protein ligase activity"/>
    <property type="evidence" value="ECO:0007669"/>
    <property type="project" value="UniProtKB-EC"/>
</dbReference>
<dbReference type="PANTHER" id="PTHR46913">
    <property type="entry name" value="RING-H2 FINGER PROTEIN ATL16"/>
    <property type="match status" value="1"/>
</dbReference>
<proteinExistence type="predicted"/>
<evidence type="ECO:0000256" key="1">
    <source>
        <dbReference type="ARBA" id="ARBA00000900"/>
    </source>
</evidence>
<keyword evidence="12 15" id="KW-0472">Membrane</keyword>
<evidence type="ECO:0000256" key="10">
    <source>
        <dbReference type="ARBA" id="ARBA00022833"/>
    </source>
</evidence>
<dbReference type="SUPFAM" id="SSF57850">
    <property type="entry name" value="RING/U-box"/>
    <property type="match status" value="1"/>
</dbReference>
<comment type="catalytic activity">
    <reaction evidence="1">
        <text>S-ubiquitinyl-[E2 ubiquitin-conjugating enzyme]-L-cysteine + [acceptor protein]-L-lysine = [E2 ubiquitin-conjugating enzyme]-L-cysteine + N(6)-ubiquitinyl-[acceptor protein]-L-lysine.</text>
        <dbReference type="EC" id="2.3.2.27"/>
    </reaction>
</comment>
<keyword evidence="11 15" id="KW-1133">Transmembrane helix</keyword>
<evidence type="ECO:0000256" key="12">
    <source>
        <dbReference type="ARBA" id="ARBA00023136"/>
    </source>
</evidence>
<evidence type="ECO:0000256" key="5">
    <source>
        <dbReference type="ARBA" id="ARBA00022679"/>
    </source>
</evidence>
<evidence type="ECO:0000256" key="15">
    <source>
        <dbReference type="SAM" id="Phobius"/>
    </source>
</evidence>
<dbReference type="FunFam" id="3.30.40.10:FF:000187">
    <property type="entry name" value="E3 ubiquitin-protein ligase ATL6"/>
    <property type="match status" value="1"/>
</dbReference>
<keyword evidence="8 13" id="KW-0863">Zinc-finger</keyword>
<comment type="subcellular location">
    <subcellularLocation>
        <location evidence="2">Membrane</location>
        <topology evidence="2">Single-pass membrane protein</topology>
    </subcellularLocation>
</comment>
<feature type="region of interest" description="Disordered" evidence="14">
    <location>
        <begin position="224"/>
        <end position="264"/>
    </location>
</feature>
<evidence type="ECO:0000256" key="11">
    <source>
        <dbReference type="ARBA" id="ARBA00022989"/>
    </source>
</evidence>
<dbReference type="InterPro" id="IPR013083">
    <property type="entry name" value="Znf_RING/FYVE/PHD"/>
</dbReference>
<evidence type="ECO:0000256" key="8">
    <source>
        <dbReference type="ARBA" id="ARBA00022771"/>
    </source>
</evidence>
<reference evidence="17 18" key="1">
    <citation type="submission" date="2020-10" db="EMBL/GenBank/DDBJ databases">
        <title>The Coptis chinensis genome and diversification of protoberbering-type alkaloids.</title>
        <authorList>
            <person name="Wang B."/>
            <person name="Shu S."/>
            <person name="Song C."/>
            <person name="Liu Y."/>
        </authorList>
    </citation>
    <scope>NUCLEOTIDE SEQUENCE [LARGE SCALE GENOMIC DNA]</scope>
    <source>
        <strain evidence="17">HL-2020</strain>
        <tissue evidence="17">Leaf</tissue>
    </source>
</reference>
<evidence type="ECO:0000313" key="17">
    <source>
        <dbReference type="EMBL" id="KAF9612145.1"/>
    </source>
</evidence>
<evidence type="ECO:0000256" key="4">
    <source>
        <dbReference type="ARBA" id="ARBA00012483"/>
    </source>
</evidence>
<comment type="caution">
    <text evidence="17">The sequence shown here is derived from an EMBL/GenBank/DDBJ whole genome shotgun (WGS) entry which is preliminary data.</text>
</comment>
<name>A0A835LYF0_9MAGN</name>
<dbReference type="InterPro" id="IPR001841">
    <property type="entry name" value="Znf_RING"/>
</dbReference>
<evidence type="ECO:0000256" key="9">
    <source>
        <dbReference type="ARBA" id="ARBA00022786"/>
    </source>
</evidence>
<protein>
    <recommendedName>
        <fullName evidence="4">RING-type E3 ubiquitin transferase</fullName>
        <ecNumber evidence="4">2.3.2.27</ecNumber>
    </recommendedName>
</protein>
<evidence type="ECO:0000259" key="16">
    <source>
        <dbReference type="PROSITE" id="PS50089"/>
    </source>
</evidence>
<gene>
    <name evidence="17" type="ORF">IFM89_038328</name>
</gene>
<dbReference type="Gene3D" id="3.30.40.10">
    <property type="entry name" value="Zinc/RING finger domain, C3HC4 (zinc finger)"/>
    <property type="match status" value="1"/>
</dbReference>
<dbReference type="EC" id="2.3.2.27" evidence="4"/>
<accession>A0A835LYF0</accession>
<dbReference type="SMART" id="SM00184">
    <property type="entry name" value="RING"/>
    <property type="match status" value="1"/>
</dbReference>
<feature type="domain" description="RING-type" evidence="16">
    <location>
        <begin position="131"/>
        <end position="173"/>
    </location>
</feature>
<organism evidence="17 18">
    <name type="scientific">Coptis chinensis</name>
    <dbReference type="NCBI Taxonomy" id="261450"/>
    <lineage>
        <taxon>Eukaryota</taxon>
        <taxon>Viridiplantae</taxon>
        <taxon>Streptophyta</taxon>
        <taxon>Embryophyta</taxon>
        <taxon>Tracheophyta</taxon>
        <taxon>Spermatophyta</taxon>
        <taxon>Magnoliopsida</taxon>
        <taxon>Ranunculales</taxon>
        <taxon>Ranunculaceae</taxon>
        <taxon>Coptidoideae</taxon>
        <taxon>Coptis</taxon>
    </lineage>
</organism>
<dbReference type="Pfam" id="PF13639">
    <property type="entry name" value="zf-RING_2"/>
    <property type="match status" value="1"/>
</dbReference>
<keyword evidence="6 15" id="KW-0812">Transmembrane</keyword>
<evidence type="ECO:0000256" key="7">
    <source>
        <dbReference type="ARBA" id="ARBA00022723"/>
    </source>
</evidence>
<keyword evidence="10" id="KW-0862">Zinc</keyword>
<keyword evidence="5" id="KW-0808">Transferase</keyword>
<evidence type="ECO:0000256" key="2">
    <source>
        <dbReference type="ARBA" id="ARBA00004167"/>
    </source>
</evidence>
<evidence type="ECO:0000256" key="13">
    <source>
        <dbReference type="PROSITE-ProRule" id="PRU00175"/>
    </source>
</evidence>
<comment type="pathway">
    <text evidence="3">Protein modification; protein ubiquitination.</text>
</comment>
<dbReference type="GO" id="GO:0008270">
    <property type="term" value="F:zinc ion binding"/>
    <property type="evidence" value="ECO:0007669"/>
    <property type="project" value="UniProtKB-KW"/>
</dbReference>
<evidence type="ECO:0000256" key="6">
    <source>
        <dbReference type="ARBA" id="ARBA00022692"/>
    </source>
</evidence>
<evidence type="ECO:0000256" key="3">
    <source>
        <dbReference type="ARBA" id="ARBA00004906"/>
    </source>
</evidence>
<evidence type="ECO:0000313" key="18">
    <source>
        <dbReference type="Proteomes" id="UP000631114"/>
    </source>
</evidence>
<dbReference type="PANTHER" id="PTHR46913:SF1">
    <property type="entry name" value="RING-H2 FINGER PROTEIN ATL16"/>
    <property type="match status" value="1"/>
</dbReference>
<keyword evidence="18" id="KW-1185">Reference proteome</keyword>
<feature type="transmembrane region" description="Helical" evidence="15">
    <location>
        <begin position="40"/>
        <end position="67"/>
    </location>
</feature>